<dbReference type="Proteomes" id="UP000198901">
    <property type="component" value="Unassembled WGS sequence"/>
</dbReference>
<protein>
    <submittedName>
        <fullName evidence="1">CarboxypepD_reg-like domain-containing protein</fullName>
    </submittedName>
</protein>
<dbReference type="Pfam" id="PF13715">
    <property type="entry name" value="CarbopepD_reg_2"/>
    <property type="match status" value="1"/>
</dbReference>
<dbReference type="STRING" id="563176.SAMN04488090_2312"/>
<reference evidence="1 2" key="1">
    <citation type="submission" date="2016-10" db="EMBL/GenBank/DDBJ databases">
        <authorList>
            <person name="de Groot N.N."/>
        </authorList>
    </citation>
    <scope>NUCLEOTIDE SEQUENCE [LARGE SCALE GENOMIC DNA]</scope>
    <source>
        <strain evidence="1 2">DSM 21668</strain>
    </source>
</reference>
<dbReference type="AlphaFoldDB" id="A0A1G9PTC4"/>
<dbReference type="OrthoDB" id="1223654at2"/>
<keyword evidence="2" id="KW-1185">Reference proteome</keyword>
<dbReference type="SUPFAM" id="SSF49464">
    <property type="entry name" value="Carboxypeptidase regulatory domain-like"/>
    <property type="match status" value="1"/>
</dbReference>
<dbReference type="RefSeq" id="WP_093201966.1">
    <property type="nucleotide sequence ID" value="NZ_FNGS01000004.1"/>
</dbReference>
<sequence>MHKILFLTGMGILLAWVSFGQTVRGRVEDEKTGKPVPFVSVYVNNTTIGALTDEKGAFSLQVKPGRHELVVSSVGYEPLIYALEGTPPGALVFRLRQKETVLATVSVKAKRDASWYENLRLFKDHFLGRSKFATSCRIRNENKLVIFFDAEKGVLQVKCDEPLEIENPELGYTIVYLLTEFQADLRGGYTSFLGYPNFRPMTGGKAKQRRWARRREEAYRGSAMHFVRALRQRRLEQEGFNLRRLLRIPNPNRPTEAELQAVRDRIRAGNILRPDDRDQQLLSKASLPKIIEKLDTARVSYDTYLVAGPEYRLAFEGYFQVVFTGEKEEEAYVAAQSMFRRRQPTFQTSVISLRNPVILEENGAFFEPLDVLFEGYWGWEKMGDMLPLDYGLR</sequence>
<dbReference type="InterPro" id="IPR008969">
    <property type="entry name" value="CarboxyPept-like_regulatory"/>
</dbReference>
<proteinExistence type="predicted"/>
<dbReference type="Gene3D" id="2.60.40.1120">
    <property type="entry name" value="Carboxypeptidase-like, regulatory domain"/>
    <property type="match status" value="1"/>
</dbReference>
<accession>A0A1G9PTC4</accession>
<gene>
    <name evidence="1" type="ORF">SAMN04488090_2312</name>
</gene>
<evidence type="ECO:0000313" key="2">
    <source>
        <dbReference type="Proteomes" id="UP000198901"/>
    </source>
</evidence>
<name>A0A1G9PTC4_9BACT</name>
<dbReference type="EMBL" id="FNGS01000004">
    <property type="protein sequence ID" value="SDM02034.1"/>
    <property type="molecule type" value="Genomic_DNA"/>
</dbReference>
<evidence type="ECO:0000313" key="1">
    <source>
        <dbReference type="EMBL" id="SDM02034.1"/>
    </source>
</evidence>
<organism evidence="1 2">
    <name type="scientific">Siphonobacter aquaeclarae</name>
    <dbReference type="NCBI Taxonomy" id="563176"/>
    <lineage>
        <taxon>Bacteria</taxon>
        <taxon>Pseudomonadati</taxon>
        <taxon>Bacteroidota</taxon>
        <taxon>Cytophagia</taxon>
        <taxon>Cytophagales</taxon>
        <taxon>Cytophagaceae</taxon>
        <taxon>Siphonobacter</taxon>
    </lineage>
</organism>